<keyword evidence="3" id="KW-1185">Reference proteome</keyword>
<organism evidence="2 3">
    <name type="scientific">Desulfoluna spongiiphila</name>
    <dbReference type="NCBI Taxonomy" id="419481"/>
    <lineage>
        <taxon>Bacteria</taxon>
        <taxon>Pseudomonadati</taxon>
        <taxon>Thermodesulfobacteriota</taxon>
        <taxon>Desulfobacteria</taxon>
        <taxon>Desulfobacterales</taxon>
        <taxon>Desulfolunaceae</taxon>
        <taxon>Desulfoluna</taxon>
    </lineage>
</organism>
<feature type="transmembrane region" description="Helical" evidence="1">
    <location>
        <begin position="30"/>
        <end position="49"/>
    </location>
</feature>
<dbReference type="PANTHER" id="PTHR35335:SF1">
    <property type="entry name" value="UPF0716 PROTEIN FXSA"/>
    <property type="match status" value="1"/>
</dbReference>
<evidence type="ECO:0000313" key="2">
    <source>
        <dbReference type="EMBL" id="SCY27220.1"/>
    </source>
</evidence>
<proteinExistence type="predicted"/>
<gene>
    <name evidence="2" type="ORF">SAMN05216233_10660</name>
</gene>
<feature type="transmembrane region" description="Helical" evidence="1">
    <location>
        <begin position="75"/>
        <end position="101"/>
    </location>
</feature>
<name>A0A1G5EKK3_9BACT</name>
<reference evidence="2 3" key="1">
    <citation type="submission" date="2016-10" db="EMBL/GenBank/DDBJ databases">
        <authorList>
            <person name="de Groot N.N."/>
        </authorList>
    </citation>
    <scope>NUCLEOTIDE SEQUENCE [LARGE SCALE GENOMIC DNA]</scope>
    <source>
        <strain evidence="2 3">AA1</strain>
    </source>
</reference>
<accession>A0A1G5EKK3</accession>
<dbReference type="RefSeq" id="WP_092210501.1">
    <property type="nucleotide sequence ID" value="NZ_FMUX01000006.1"/>
</dbReference>
<dbReference type="EMBL" id="FMUX01000006">
    <property type="protein sequence ID" value="SCY27220.1"/>
    <property type="molecule type" value="Genomic_DNA"/>
</dbReference>
<evidence type="ECO:0000313" key="3">
    <source>
        <dbReference type="Proteomes" id="UP000198870"/>
    </source>
</evidence>
<dbReference type="OrthoDB" id="9792788at2"/>
<dbReference type="Pfam" id="PF04186">
    <property type="entry name" value="FxsA"/>
    <property type="match status" value="1"/>
</dbReference>
<protein>
    <submittedName>
        <fullName evidence="2">UPF0716 protein FxsA</fullName>
    </submittedName>
</protein>
<dbReference type="GO" id="GO:0016020">
    <property type="term" value="C:membrane"/>
    <property type="evidence" value="ECO:0007669"/>
    <property type="project" value="InterPro"/>
</dbReference>
<keyword evidence="1" id="KW-0472">Membrane</keyword>
<dbReference type="NCBIfam" id="NF008528">
    <property type="entry name" value="PRK11463.1-2"/>
    <property type="match status" value="1"/>
</dbReference>
<keyword evidence="1" id="KW-1133">Transmembrane helix</keyword>
<dbReference type="AlphaFoldDB" id="A0A1G5EKK3"/>
<dbReference type="STRING" id="419481.SAMN05216233_10660"/>
<dbReference type="PANTHER" id="PTHR35335">
    <property type="entry name" value="UPF0716 PROTEIN FXSA"/>
    <property type="match status" value="1"/>
</dbReference>
<keyword evidence="1" id="KW-0812">Transmembrane</keyword>
<sequence length="131" mass="14378">MVLRLFLLFTLIPVIELWLLIKIGSFMGPFAAIALVIGTGIAGASLAKIQGLQTVLKIRECMDQGIMPTEELIDALMILIAGIVLVTPGLLTDFAGILLLIPASRARIKAWARDAFNRRIDNGNIRIHRNF</sequence>
<dbReference type="InterPro" id="IPR007313">
    <property type="entry name" value="FxsA"/>
</dbReference>
<feature type="transmembrane region" description="Helical" evidence="1">
    <location>
        <begin position="6"/>
        <end position="23"/>
    </location>
</feature>
<evidence type="ECO:0000256" key="1">
    <source>
        <dbReference type="SAM" id="Phobius"/>
    </source>
</evidence>
<dbReference type="Proteomes" id="UP000198870">
    <property type="component" value="Unassembled WGS sequence"/>
</dbReference>